<comment type="similarity">
    <text evidence="4 13">Belongs to the cytochrome P450 family.</text>
</comment>
<evidence type="ECO:0000256" key="12">
    <source>
        <dbReference type="ARBA" id="ARBA00023136"/>
    </source>
</evidence>
<sequence>MINKWQEQYFIEDGGSTKKQDYHVVSMTRWLSKLTLDVIGESAFDYKFGALDGEDNKLSSILRHVFEDTAGPKLSKATMLFRAIRRQLPLDPTFYNPLNPDMPLVLTKEDKRFKTWLEAAREAAKEILKEKGQMSHRLKEEDKDILSVLVRSNTAEDPKKRLDDEEVLAQMATMILAGHETTSNTTTWLLYELSRHPEHQERILEELDAVKKRKTDAGEDEALTAHDYDSMPFFNACIKETLRLYAIVLTLVRCSDRDDVVPLAEPIISASGEKLTEIPVKEGQRVLIDIANYNRLESVWGKDPDTWHPERFLESKTQKGTTLGVYANLLSFSAGVRACIGWRFALLEMQAILAGLISAFEFSVDPTLEVFRGQLGGLVPLVRGKEAEGPQMPLKVKPRVFV</sequence>
<evidence type="ECO:0000256" key="5">
    <source>
        <dbReference type="ARBA" id="ARBA00022617"/>
    </source>
</evidence>
<dbReference type="InterPro" id="IPR036396">
    <property type="entry name" value="Cyt_P450_sf"/>
</dbReference>
<dbReference type="Pfam" id="PF00067">
    <property type="entry name" value="p450"/>
    <property type="match status" value="1"/>
</dbReference>
<evidence type="ECO:0000256" key="6">
    <source>
        <dbReference type="ARBA" id="ARBA00022692"/>
    </source>
</evidence>
<dbReference type="EMBL" id="JBANRG010000073">
    <property type="protein sequence ID" value="KAK7439342.1"/>
    <property type="molecule type" value="Genomic_DNA"/>
</dbReference>
<dbReference type="Proteomes" id="UP001498398">
    <property type="component" value="Unassembled WGS sequence"/>
</dbReference>
<dbReference type="Gene3D" id="1.10.630.10">
    <property type="entry name" value="Cytochrome P450"/>
    <property type="match status" value="1"/>
</dbReference>
<evidence type="ECO:0000256" key="11">
    <source>
        <dbReference type="ARBA" id="ARBA00023033"/>
    </source>
</evidence>
<evidence type="ECO:0000256" key="13">
    <source>
        <dbReference type="RuleBase" id="RU000461"/>
    </source>
</evidence>
<comment type="cofactor">
    <cofactor evidence="1">
        <name>heme</name>
        <dbReference type="ChEBI" id="CHEBI:30413"/>
    </cofactor>
</comment>
<dbReference type="InterPro" id="IPR001128">
    <property type="entry name" value="Cyt_P450"/>
</dbReference>
<evidence type="ECO:0000313" key="15">
    <source>
        <dbReference type="Proteomes" id="UP001498398"/>
    </source>
</evidence>
<name>A0ABR1IVY9_9AGAR</name>
<keyword evidence="11 13" id="KW-0503">Monooxygenase</keyword>
<evidence type="ECO:0000313" key="14">
    <source>
        <dbReference type="EMBL" id="KAK7439342.1"/>
    </source>
</evidence>
<proteinExistence type="inferred from homology"/>
<keyword evidence="12" id="KW-0472">Membrane</keyword>
<accession>A0ABR1IVY9</accession>
<keyword evidence="7 13" id="KW-0479">Metal-binding</keyword>
<keyword evidence="5 13" id="KW-0349">Heme</keyword>
<reference evidence="14 15" key="1">
    <citation type="submission" date="2024-01" db="EMBL/GenBank/DDBJ databases">
        <title>A draft genome for the cacao thread blight pathogen Marasmiellus scandens.</title>
        <authorList>
            <person name="Baruah I.K."/>
            <person name="Leung J."/>
            <person name="Bukari Y."/>
            <person name="Amoako-Attah I."/>
            <person name="Meinhardt L.W."/>
            <person name="Bailey B.A."/>
            <person name="Cohen S.P."/>
        </authorList>
    </citation>
    <scope>NUCLEOTIDE SEQUENCE [LARGE SCALE GENOMIC DNA]</scope>
    <source>
        <strain evidence="14 15">GH-19</strain>
    </source>
</reference>
<keyword evidence="15" id="KW-1185">Reference proteome</keyword>
<evidence type="ECO:0000256" key="2">
    <source>
        <dbReference type="ARBA" id="ARBA00004370"/>
    </source>
</evidence>
<evidence type="ECO:0000256" key="3">
    <source>
        <dbReference type="ARBA" id="ARBA00004721"/>
    </source>
</evidence>
<dbReference type="PANTHER" id="PTHR24305">
    <property type="entry name" value="CYTOCHROME P450"/>
    <property type="match status" value="1"/>
</dbReference>
<evidence type="ECO:0008006" key="16">
    <source>
        <dbReference type="Google" id="ProtNLM"/>
    </source>
</evidence>
<evidence type="ECO:0000256" key="8">
    <source>
        <dbReference type="ARBA" id="ARBA00022989"/>
    </source>
</evidence>
<gene>
    <name evidence="14" type="ORF">VKT23_017568</name>
</gene>
<dbReference type="SUPFAM" id="SSF48264">
    <property type="entry name" value="Cytochrome P450"/>
    <property type="match status" value="1"/>
</dbReference>
<dbReference type="InterPro" id="IPR017972">
    <property type="entry name" value="Cyt_P450_CS"/>
</dbReference>
<dbReference type="InterPro" id="IPR050121">
    <property type="entry name" value="Cytochrome_P450_monoxygenase"/>
</dbReference>
<organism evidence="14 15">
    <name type="scientific">Marasmiellus scandens</name>
    <dbReference type="NCBI Taxonomy" id="2682957"/>
    <lineage>
        <taxon>Eukaryota</taxon>
        <taxon>Fungi</taxon>
        <taxon>Dikarya</taxon>
        <taxon>Basidiomycota</taxon>
        <taxon>Agaricomycotina</taxon>
        <taxon>Agaricomycetes</taxon>
        <taxon>Agaricomycetidae</taxon>
        <taxon>Agaricales</taxon>
        <taxon>Marasmiineae</taxon>
        <taxon>Omphalotaceae</taxon>
        <taxon>Marasmiellus</taxon>
    </lineage>
</organism>
<comment type="caution">
    <text evidence="14">The sequence shown here is derived from an EMBL/GenBank/DDBJ whole genome shotgun (WGS) entry which is preliminary data.</text>
</comment>
<keyword evidence="6" id="KW-0812">Transmembrane</keyword>
<dbReference type="PRINTS" id="PR00463">
    <property type="entry name" value="EP450I"/>
</dbReference>
<keyword evidence="9 13" id="KW-0560">Oxidoreductase</keyword>
<dbReference type="PRINTS" id="PR00385">
    <property type="entry name" value="P450"/>
</dbReference>
<comment type="subcellular location">
    <subcellularLocation>
        <location evidence="2">Membrane</location>
    </subcellularLocation>
</comment>
<evidence type="ECO:0000256" key="7">
    <source>
        <dbReference type="ARBA" id="ARBA00022723"/>
    </source>
</evidence>
<dbReference type="InterPro" id="IPR002401">
    <property type="entry name" value="Cyt_P450_E_grp-I"/>
</dbReference>
<comment type="pathway">
    <text evidence="3">Secondary metabolite biosynthesis; terpenoid biosynthesis.</text>
</comment>
<evidence type="ECO:0000256" key="1">
    <source>
        <dbReference type="ARBA" id="ARBA00001971"/>
    </source>
</evidence>
<keyword evidence="10 13" id="KW-0408">Iron</keyword>
<evidence type="ECO:0000256" key="9">
    <source>
        <dbReference type="ARBA" id="ARBA00023002"/>
    </source>
</evidence>
<dbReference type="PROSITE" id="PS00086">
    <property type="entry name" value="CYTOCHROME_P450"/>
    <property type="match status" value="1"/>
</dbReference>
<evidence type="ECO:0000256" key="4">
    <source>
        <dbReference type="ARBA" id="ARBA00010617"/>
    </source>
</evidence>
<keyword evidence="8" id="KW-1133">Transmembrane helix</keyword>
<evidence type="ECO:0000256" key="10">
    <source>
        <dbReference type="ARBA" id="ARBA00023004"/>
    </source>
</evidence>
<dbReference type="PANTHER" id="PTHR24305:SF166">
    <property type="entry name" value="CYTOCHROME P450 12A4, MITOCHONDRIAL-RELATED"/>
    <property type="match status" value="1"/>
</dbReference>
<protein>
    <recommendedName>
        <fullName evidence="16">Cytochrome P450</fullName>
    </recommendedName>
</protein>